<reference evidence="2" key="1">
    <citation type="submission" date="2022-11" db="UniProtKB">
        <authorList>
            <consortium name="WormBaseParasite"/>
        </authorList>
    </citation>
    <scope>IDENTIFICATION</scope>
</reference>
<protein>
    <submittedName>
        <fullName evidence="2">Uncharacterized protein</fullName>
    </submittedName>
</protein>
<sequence>MRRTMRTLPALINWYPMNLMIIQAAAMKQTKSRSGITSLPRKKVMPIRQIWTETTMRQNLFLDTETLQQWRTYEHGIEMSMSNVVYSIHLPKVYLLNKLKHIFLASTMSGCPGKI</sequence>
<proteinExistence type="predicted"/>
<dbReference type="WBParaSite" id="PSAMB.scaffold1097size50345.g11069.t1">
    <property type="protein sequence ID" value="PSAMB.scaffold1097size50345.g11069.t1"/>
    <property type="gene ID" value="PSAMB.scaffold1097size50345.g11069"/>
</dbReference>
<evidence type="ECO:0000313" key="2">
    <source>
        <dbReference type="WBParaSite" id="PSAMB.scaffold1097size50345.g11069.t1"/>
    </source>
</evidence>
<name>A0A914UML0_9BILA</name>
<dbReference type="AlphaFoldDB" id="A0A914UML0"/>
<accession>A0A914UML0</accession>
<dbReference type="Proteomes" id="UP000887566">
    <property type="component" value="Unplaced"/>
</dbReference>
<organism evidence="1 2">
    <name type="scientific">Plectus sambesii</name>
    <dbReference type="NCBI Taxonomy" id="2011161"/>
    <lineage>
        <taxon>Eukaryota</taxon>
        <taxon>Metazoa</taxon>
        <taxon>Ecdysozoa</taxon>
        <taxon>Nematoda</taxon>
        <taxon>Chromadorea</taxon>
        <taxon>Plectida</taxon>
        <taxon>Plectina</taxon>
        <taxon>Plectoidea</taxon>
        <taxon>Plectidae</taxon>
        <taxon>Plectus</taxon>
    </lineage>
</organism>
<evidence type="ECO:0000313" key="1">
    <source>
        <dbReference type="Proteomes" id="UP000887566"/>
    </source>
</evidence>
<keyword evidence="1" id="KW-1185">Reference proteome</keyword>